<dbReference type="Proteomes" id="UP000029998">
    <property type="component" value="Unassembled WGS sequence"/>
</dbReference>
<dbReference type="SUPFAM" id="SSF54523">
    <property type="entry name" value="Pili subunits"/>
    <property type="match status" value="1"/>
</dbReference>
<feature type="transmembrane region" description="Helical" evidence="6">
    <location>
        <begin position="6"/>
        <end position="29"/>
    </location>
</feature>
<proteinExistence type="predicted"/>
<dbReference type="GO" id="GO:0015628">
    <property type="term" value="P:protein secretion by the type II secretion system"/>
    <property type="evidence" value="ECO:0007669"/>
    <property type="project" value="InterPro"/>
</dbReference>
<keyword evidence="5 6" id="KW-0472">Membrane</keyword>
<evidence type="ECO:0000313" key="7">
    <source>
        <dbReference type="EMBL" id="KGM55960.1"/>
    </source>
</evidence>
<organism evidence="7 8">
    <name type="scientific">Lysobacter daejeonensis GH1-9</name>
    <dbReference type="NCBI Taxonomy" id="1385517"/>
    <lineage>
        <taxon>Bacteria</taxon>
        <taxon>Pseudomonadati</taxon>
        <taxon>Pseudomonadota</taxon>
        <taxon>Gammaproteobacteria</taxon>
        <taxon>Lysobacterales</taxon>
        <taxon>Lysobacteraceae</taxon>
        <taxon>Aerolutibacter</taxon>
    </lineage>
</organism>
<dbReference type="GO" id="GO:0016020">
    <property type="term" value="C:membrane"/>
    <property type="evidence" value="ECO:0007669"/>
    <property type="project" value="UniProtKB-SubCell"/>
</dbReference>
<dbReference type="InterPro" id="IPR045584">
    <property type="entry name" value="Pilin-like"/>
</dbReference>
<dbReference type="AlphaFoldDB" id="A0A0A0F078"/>
<dbReference type="GO" id="GO:0043683">
    <property type="term" value="P:type IV pilus assembly"/>
    <property type="evidence" value="ECO:0007669"/>
    <property type="project" value="InterPro"/>
</dbReference>
<dbReference type="NCBIfam" id="TIGR02532">
    <property type="entry name" value="IV_pilin_GFxxxE"/>
    <property type="match status" value="1"/>
</dbReference>
<evidence type="ECO:0008006" key="9">
    <source>
        <dbReference type="Google" id="ProtNLM"/>
    </source>
</evidence>
<gene>
    <name evidence="7" type="ORF">N800_10005</name>
</gene>
<evidence type="ECO:0000256" key="1">
    <source>
        <dbReference type="ARBA" id="ARBA00004167"/>
    </source>
</evidence>
<dbReference type="Pfam" id="PF16732">
    <property type="entry name" value="ComP_DUS"/>
    <property type="match status" value="1"/>
</dbReference>
<name>A0A0A0F078_9GAMM</name>
<dbReference type="eggNOG" id="COG4968">
    <property type="taxonomic scope" value="Bacteria"/>
</dbReference>
<accession>A0A0A0F078</accession>
<protein>
    <recommendedName>
        <fullName evidence="9">Type IV pilin</fullName>
    </recommendedName>
</protein>
<evidence type="ECO:0000256" key="3">
    <source>
        <dbReference type="ARBA" id="ARBA00022692"/>
    </source>
</evidence>
<keyword evidence="3 6" id="KW-0812">Transmembrane</keyword>
<evidence type="ECO:0000256" key="4">
    <source>
        <dbReference type="ARBA" id="ARBA00022989"/>
    </source>
</evidence>
<evidence type="ECO:0000256" key="6">
    <source>
        <dbReference type="SAM" id="Phobius"/>
    </source>
</evidence>
<evidence type="ECO:0000256" key="2">
    <source>
        <dbReference type="ARBA" id="ARBA00022481"/>
    </source>
</evidence>
<evidence type="ECO:0000313" key="8">
    <source>
        <dbReference type="Proteomes" id="UP000029998"/>
    </source>
</evidence>
<dbReference type="PANTHER" id="PTHR30093">
    <property type="entry name" value="GENERAL SECRETION PATHWAY PROTEIN G"/>
    <property type="match status" value="1"/>
</dbReference>
<sequence length="123" mass="13210">MKIRGFTLIELMVVVAIVGILAAIAVPLFGDQMRKSRRTEALTTLQNQQLAMERYRVDHASFATYSLPAGLDNGHYTFALSGTSATGYTLEATPQGDQANDKCGKLSLVNAAGAISKTPTTCW</sequence>
<dbReference type="InterPro" id="IPR000983">
    <property type="entry name" value="Bac_GSPG_pilin"/>
</dbReference>
<dbReference type="STRING" id="1385517.N800_10005"/>
<dbReference type="PRINTS" id="PR00813">
    <property type="entry name" value="BCTERIALGSPG"/>
</dbReference>
<dbReference type="Pfam" id="PF07963">
    <property type="entry name" value="N_methyl"/>
    <property type="match status" value="1"/>
</dbReference>
<dbReference type="InterPro" id="IPR031982">
    <property type="entry name" value="PilE-like"/>
</dbReference>
<dbReference type="Gene3D" id="3.30.700.10">
    <property type="entry name" value="Glycoprotein, Type 4 Pilin"/>
    <property type="match status" value="1"/>
</dbReference>
<keyword evidence="8" id="KW-1185">Reference proteome</keyword>
<dbReference type="InterPro" id="IPR012902">
    <property type="entry name" value="N_methyl_site"/>
</dbReference>
<keyword evidence="2" id="KW-0488">Methylation</keyword>
<dbReference type="GO" id="GO:0015627">
    <property type="term" value="C:type II protein secretion system complex"/>
    <property type="evidence" value="ECO:0007669"/>
    <property type="project" value="InterPro"/>
</dbReference>
<evidence type="ECO:0000256" key="5">
    <source>
        <dbReference type="ARBA" id="ARBA00023136"/>
    </source>
</evidence>
<dbReference type="PANTHER" id="PTHR30093:SF44">
    <property type="entry name" value="TYPE II SECRETION SYSTEM CORE PROTEIN G"/>
    <property type="match status" value="1"/>
</dbReference>
<reference evidence="7 8" key="1">
    <citation type="submission" date="2013-08" db="EMBL/GenBank/DDBJ databases">
        <title>Genome sequencing of Lysobacter.</title>
        <authorList>
            <person name="Zhang S."/>
            <person name="Wang G."/>
        </authorList>
    </citation>
    <scope>NUCLEOTIDE SEQUENCE [LARGE SCALE GENOMIC DNA]</scope>
    <source>
        <strain evidence="7 8">GH1-9</strain>
    </source>
</reference>
<dbReference type="PROSITE" id="PS00409">
    <property type="entry name" value="PROKAR_NTER_METHYL"/>
    <property type="match status" value="1"/>
</dbReference>
<comment type="caution">
    <text evidence="7">The sequence shown here is derived from an EMBL/GenBank/DDBJ whole genome shotgun (WGS) entry which is preliminary data.</text>
</comment>
<comment type="subcellular location">
    <subcellularLocation>
        <location evidence="1">Membrane</location>
        <topology evidence="1">Single-pass membrane protein</topology>
    </subcellularLocation>
</comment>
<dbReference type="EMBL" id="AVPU01000002">
    <property type="protein sequence ID" value="KGM55960.1"/>
    <property type="molecule type" value="Genomic_DNA"/>
</dbReference>
<keyword evidence="4 6" id="KW-1133">Transmembrane helix</keyword>